<evidence type="ECO:0000259" key="5">
    <source>
        <dbReference type="PROSITE" id="PS50865"/>
    </source>
</evidence>
<dbReference type="STRING" id="930992.A0A0D0AUG6"/>
<keyword evidence="7" id="KW-1185">Reference proteome</keyword>
<dbReference type="PROSITE" id="PS50865">
    <property type="entry name" value="ZF_MYND_2"/>
    <property type="match status" value="1"/>
</dbReference>
<sequence length="669" mass="75254">MTPRINARDREALRVLPRLMQRKVDGALRGSVEDLRDVVGSLNQLKGVTQLLLPVFHAQLEAYPVPDRISPDVVPVIMLAKWSLGGIVQICHNLGNNISLGERIVHDAVASKWELLFPWMQFFSNNFLPPSQRPAALPHGLSVSTYEALRITIHPLSTLCQFTVAGRQMMRTNPTVQAFFFRAWVIVDGLKSDDVADPLREGDKNLSALIRANMCSLSVICMEDTPASLPVSIIASAAGGIFPMATLALRYIRRMTKEVSNMPEPQSRARENVDFSSMTVCATGLAQAILFMQSLGDREGGCQELLLQIGSIRTVLSAVTTLWERLLTPAWNSSDNEADIGLAARRRVLYIAYRYIGYSMNCANDSALVISQALQHGLLECLLRTGSSRAERVDNTKRFDDDHDIQLLKELPRFFVFSKVLRVLHPALQRLDRVDLQERASQDPVLWEVWQAVDSAARTFTNFHELPEGAPFYRYRCCSPKCSLNFFEDDVTAYRCSGCMLTRYCSKVCQKDAWESGHRVHCRMLRSALGNQDVHEIRKSLPVIAMIESWICEERVNEIRALDKDTVKTSPDDRSIVEVDLSVYPIELNMYSLREYFLVCGSHTFEREVAESITASEDSPYDVVAVKVRLGREYYSLFSPATALGIAFGWTSGIRGGRYIHDHPRAPDT</sequence>
<feature type="domain" description="MYND-type" evidence="5">
    <location>
        <begin position="482"/>
        <end position="522"/>
    </location>
</feature>
<gene>
    <name evidence="6" type="ORF">CY34DRAFT_16967</name>
</gene>
<evidence type="ECO:0000256" key="1">
    <source>
        <dbReference type="ARBA" id="ARBA00022723"/>
    </source>
</evidence>
<dbReference type="Gene3D" id="1.10.220.160">
    <property type="match status" value="1"/>
</dbReference>
<dbReference type="Pfam" id="PF01753">
    <property type="entry name" value="zf-MYND"/>
    <property type="match status" value="1"/>
</dbReference>
<evidence type="ECO:0000313" key="6">
    <source>
        <dbReference type="EMBL" id="KIK35513.1"/>
    </source>
</evidence>
<evidence type="ECO:0000256" key="2">
    <source>
        <dbReference type="ARBA" id="ARBA00022771"/>
    </source>
</evidence>
<dbReference type="Proteomes" id="UP000054485">
    <property type="component" value="Unassembled WGS sequence"/>
</dbReference>
<dbReference type="AlphaFoldDB" id="A0A0D0AUG6"/>
<dbReference type="Gene3D" id="6.10.140.2220">
    <property type="match status" value="1"/>
</dbReference>
<dbReference type="OrthoDB" id="3202243at2759"/>
<reference evidence="7" key="2">
    <citation type="submission" date="2015-01" db="EMBL/GenBank/DDBJ databases">
        <title>Evolutionary Origins and Diversification of the Mycorrhizal Mutualists.</title>
        <authorList>
            <consortium name="DOE Joint Genome Institute"/>
            <consortium name="Mycorrhizal Genomics Consortium"/>
            <person name="Kohler A."/>
            <person name="Kuo A."/>
            <person name="Nagy L.G."/>
            <person name="Floudas D."/>
            <person name="Copeland A."/>
            <person name="Barry K.W."/>
            <person name="Cichocki N."/>
            <person name="Veneault-Fourrey C."/>
            <person name="LaButti K."/>
            <person name="Lindquist E.A."/>
            <person name="Lipzen A."/>
            <person name="Lundell T."/>
            <person name="Morin E."/>
            <person name="Murat C."/>
            <person name="Riley R."/>
            <person name="Ohm R."/>
            <person name="Sun H."/>
            <person name="Tunlid A."/>
            <person name="Henrissat B."/>
            <person name="Grigoriev I.V."/>
            <person name="Hibbett D.S."/>
            <person name="Martin F."/>
        </authorList>
    </citation>
    <scope>NUCLEOTIDE SEQUENCE [LARGE SCALE GENOMIC DNA]</scope>
    <source>
        <strain evidence="7">UH-Slu-Lm8-n1</strain>
    </source>
</reference>
<keyword evidence="1" id="KW-0479">Metal-binding</keyword>
<keyword evidence="3" id="KW-0862">Zinc</keyword>
<dbReference type="SUPFAM" id="SSF144232">
    <property type="entry name" value="HIT/MYND zinc finger-like"/>
    <property type="match status" value="1"/>
</dbReference>
<organism evidence="6 7">
    <name type="scientific">Suillus luteus UH-Slu-Lm8-n1</name>
    <dbReference type="NCBI Taxonomy" id="930992"/>
    <lineage>
        <taxon>Eukaryota</taxon>
        <taxon>Fungi</taxon>
        <taxon>Dikarya</taxon>
        <taxon>Basidiomycota</taxon>
        <taxon>Agaricomycotina</taxon>
        <taxon>Agaricomycetes</taxon>
        <taxon>Agaricomycetidae</taxon>
        <taxon>Boletales</taxon>
        <taxon>Suillineae</taxon>
        <taxon>Suillaceae</taxon>
        <taxon>Suillus</taxon>
    </lineage>
</organism>
<evidence type="ECO:0000256" key="3">
    <source>
        <dbReference type="ARBA" id="ARBA00022833"/>
    </source>
</evidence>
<protein>
    <recommendedName>
        <fullName evidence="5">MYND-type domain-containing protein</fullName>
    </recommendedName>
</protein>
<name>A0A0D0AUG6_9AGAM</name>
<dbReference type="EMBL" id="KN835616">
    <property type="protein sequence ID" value="KIK35513.1"/>
    <property type="molecule type" value="Genomic_DNA"/>
</dbReference>
<evidence type="ECO:0000313" key="7">
    <source>
        <dbReference type="Proteomes" id="UP000054485"/>
    </source>
</evidence>
<keyword evidence="2 4" id="KW-0863">Zinc-finger</keyword>
<proteinExistence type="predicted"/>
<dbReference type="HOGENOM" id="CLU_024008_0_0_1"/>
<dbReference type="GO" id="GO:0008270">
    <property type="term" value="F:zinc ion binding"/>
    <property type="evidence" value="ECO:0007669"/>
    <property type="project" value="UniProtKB-KW"/>
</dbReference>
<accession>A0A0D0AUG6</accession>
<dbReference type="InParanoid" id="A0A0D0AUG6"/>
<dbReference type="InterPro" id="IPR002893">
    <property type="entry name" value="Znf_MYND"/>
</dbReference>
<reference evidence="6 7" key="1">
    <citation type="submission" date="2014-04" db="EMBL/GenBank/DDBJ databases">
        <authorList>
            <consortium name="DOE Joint Genome Institute"/>
            <person name="Kuo A."/>
            <person name="Ruytinx J."/>
            <person name="Rineau F."/>
            <person name="Colpaert J."/>
            <person name="Kohler A."/>
            <person name="Nagy L.G."/>
            <person name="Floudas D."/>
            <person name="Copeland A."/>
            <person name="Barry K.W."/>
            <person name="Cichocki N."/>
            <person name="Veneault-Fourrey C."/>
            <person name="LaButti K."/>
            <person name="Lindquist E.A."/>
            <person name="Lipzen A."/>
            <person name="Lundell T."/>
            <person name="Morin E."/>
            <person name="Murat C."/>
            <person name="Sun H."/>
            <person name="Tunlid A."/>
            <person name="Henrissat B."/>
            <person name="Grigoriev I.V."/>
            <person name="Hibbett D.S."/>
            <person name="Martin F."/>
            <person name="Nordberg H.P."/>
            <person name="Cantor M.N."/>
            <person name="Hua S.X."/>
        </authorList>
    </citation>
    <scope>NUCLEOTIDE SEQUENCE [LARGE SCALE GENOMIC DNA]</scope>
    <source>
        <strain evidence="6 7">UH-Slu-Lm8-n1</strain>
    </source>
</reference>
<evidence type="ECO:0000256" key="4">
    <source>
        <dbReference type="PROSITE-ProRule" id="PRU00134"/>
    </source>
</evidence>